<evidence type="ECO:0000313" key="11">
    <source>
        <dbReference type="EMBL" id="MEK8131773.1"/>
    </source>
</evidence>
<proteinExistence type="inferred from homology"/>
<dbReference type="InterPro" id="IPR006665">
    <property type="entry name" value="OmpA-like"/>
</dbReference>
<keyword evidence="5 9" id="KW-1133">Transmembrane helix</keyword>
<evidence type="ECO:0000256" key="3">
    <source>
        <dbReference type="ARBA" id="ARBA00022475"/>
    </source>
</evidence>
<keyword evidence="4 9" id="KW-0812">Transmembrane</keyword>
<accession>A0ABU9DVJ1</accession>
<feature type="compositionally biased region" description="Basic and acidic residues" evidence="8">
    <location>
        <begin position="100"/>
        <end position="116"/>
    </location>
</feature>
<keyword evidence="11" id="KW-0282">Flagellum</keyword>
<gene>
    <name evidence="11" type="ORF">WMW72_28080</name>
</gene>
<dbReference type="PANTHER" id="PTHR30329:SF16">
    <property type="entry name" value="CHEMOTAXIS MOTB PROTEIN"/>
    <property type="match status" value="1"/>
</dbReference>
<feature type="region of interest" description="Disordered" evidence="8">
    <location>
        <begin position="1"/>
        <end position="28"/>
    </location>
</feature>
<keyword evidence="6 7" id="KW-0472">Membrane</keyword>
<dbReference type="Pfam" id="PF13677">
    <property type="entry name" value="MotB_plug"/>
    <property type="match status" value="1"/>
</dbReference>
<dbReference type="EMBL" id="JBBPCC010000023">
    <property type="protein sequence ID" value="MEK8131773.1"/>
    <property type="molecule type" value="Genomic_DNA"/>
</dbReference>
<dbReference type="InterPro" id="IPR050330">
    <property type="entry name" value="Bact_OuterMem_StrucFunc"/>
</dbReference>
<evidence type="ECO:0000256" key="6">
    <source>
        <dbReference type="ARBA" id="ARBA00023136"/>
    </source>
</evidence>
<keyword evidence="11" id="KW-0969">Cilium</keyword>
<evidence type="ECO:0000256" key="8">
    <source>
        <dbReference type="SAM" id="MobiDB-lite"/>
    </source>
</evidence>
<evidence type="ECO:0000256" key="7">
    <source>
        <dbReference type="PROSITE-ProRule" id="PRU00473"/>
    </source>
</evidence>
<dbReference type="PROSITE" id="PS51123">
    <property type="entry name" value="OMPA_2"/>
    <property type="match status" value="1"/>
</dbReference>
<evidence type="ECO:0000256" key="5">
    <source>
        <dbReference type="ARBA" id="ARBA00022989"/>
    </source>
</evidence>
<dbReference type="PANTHER" id="PTHR30329">
    <property type="entry name" value="STATOR ELEMENT OF FLAGELLAR MOTOR COMPLEX"/>
    <property type="match status" value="1"/>
</dbReference>
<evidence type="ECO:0000259" key="10">
    <source>
        <dbReference type="PROSITE" id="PS51123"/>
    </source>
</evidence>
<dbReference type="Gene3D" id="3.30.1330.60">
    <property type="entry name" value="OmpA-like domain"/>
    <property type="match status" value="1"/>
</dbReference>
<name>A0ABU9DVJ1_9BACL</name>
<evidence type="ECO:0000256" key="4">
    <source>
        <dbReference type="ARBA" id="ARBA00022692"/>
    </source>
</evidence>
<keyword evidence="3" id="KW-1003">Cell membrane</keyword>
<evidence type="ECO:0000256" key="2">
    <source>
        <dbReference type="ARBA" id="ARBA00008914"/>
    </source>
</evidence>
<dbReference type="SUPFAM" id="SSF103088">
    <property type="entry name" value="OmpA-like"/>
    <property type="match status" value="1"/>
</dbReference>
<feature type="domain" description="OmpA-like" evidence="10">
    <location>
        <begin position="147"/>
        <end position="267"/>
    </location>
</feature>
<keyword evidence="12" id="KW-1185">Reference proteome</keyword>
<evidence type="ECO:0000256" key="9">
    <source>
        <dbReference type="SAM" id="Phobius"/>
    </source>
</evidence>
<dbReference type="Proteomes" id="UP001469365">
    <property type="component" value="Unassembled WGS sequence"/>
</dbReference>
<comment type="subcellular location">
    <subcellularLocation>
        <location evidence="1">Cell membrane</location>
        <topology evidence="1">Single-pass membrane protein</topology>
    </subcellularLocation>
</comment>
<feature type="transmembrane region" description="Helical" evidence="9">
    <location>
        <begin position="34"/>
        <end position="54"/>
    </location>
</feature>
<protein>
    <submittedName>
        <fullName evidence="11">Flagellar motor protein MotB</fullName>
    </submittedName>
</protein>
<reference evidence="11 12" key="1">
    <citation type="submission" date="2024-04" db="EMBL/GenBank/DDBJ databases">
        <title>draft genome sequnece of Paenibacillus filicis.</title>
        <authorList>
            <person name="Kim D.-U."/>
        </authorList>
    </citation>
    <scope>NUCLEOTIDE SEQUENCE [LARGE SCALE GENOMIC DNA]</scope>
    <source>
        <strain evidence="11 12">KACC14197</strain>
    </source>
</reference>
<dbReference type="InterPro" id="IPR025713">
    <property type="entry name" value="MotB-like_N_dom"/>
</dbReference>
<dbReference type="Pfam" id="PF00691">
    <property type="entry name" value="OmpA"/>
    <property type="match status" value="1"/>
</dbReference>
<feature type="region of interest" description="Disordered" evidence="8">
    <location>
        <begin position="82"/>
        <end position="116"/>
    </location>
</feature>
<comment type="similarity">
    <text evidence="2">Belongs to the MotB family.</text>
</comment>
<organism evidence="11 12">
    <name type="scientific">Paenibacillus filicis</name>
    <dbReference type="NCBI Taxonomy" id="669464"/>
    <lineage>
        <taxon>Bacteria</taxon>
        <taxon>Bacillati</taxon>
        <taxon>Bacillota</taxon>
        <taxon>Bacilli</taxon>
        <taxon>Bacillales</taxon>
        <taxon>Paenibacillaceae</taxon>
        <taxon>Paenibacillus</taxon>
    </lineage>
</organism>
<sequence>MNVTTVKPRAQVGPVARRTKRKQKKAPENHERWLITYSDLITLLLIFFIIMYAMSKIDVQKYEVLAQALKFEFTKSDSIVPQGQGITGSMSPPNPPAPETEAKDNEQKEAELQREKKEKQLEDLLQKVQTYVQDNNLQAQVSAANTPRGVAVTLNDLFLFDLGKADLKPGAVPILTQLASLFQTLNSTVSIEGHTDDLPLSTGSLYKDNWGLSQARSLSVLRYFLYDAQMDAKKFVSTAYADTRPVADNTSEENRAKNRRVEIVVLR</sequence>
<comment type="caution">
    <text evidence="11">The sequence shown here is derived from an EMBL/GenBank/DDBJ whole genome shotgun (WGS) entry which is preliminary data.</text>
</comment>
<evidence type="ECO:0000256" key="1">
    <source>
        <dbReference type="ARBA" id="ARBA00004162"/>
    </source>
</evidence>
<dbReference type="InterPro" id="IPR036737">
    <property type="entry name" value="OmpA-like_sf"/>
</dbReference>
<evidence type="ECO:0000313" key="12">
    <source>
        <dbReference type="Proteomes" id="UP001469365"/>
    </source>
</evidence>
<dbReference type="RefSeq" id="WP_341418900.1">
    <property type="nucleotide sequence ID" value="NZ_JBBPCC010000023.1"/>
</dbReference>
<dbReference type="CDD" id="cd07185">
    <property type="entry name" value="OmpA_C-like"/>
    <property type="match status" value="1"/>
</dbReference>
<keyword evidence="11" id="KW-0966">Cell projection</keyword>